<feature type="domain" description="RRM" evidence="5">
    <location>
        <begin position="201"/>
        <end position="324"/>
    </location>
</feature>
<reference evidence="6" key="1">
    <citation type="submission" date="2016-06" db="UniProtKB">
        <authorList>
            <consortium name="WormBaseParasite"/>
        </authorList>
    </citation>
    <scope>IDENTIFICATION</scope>
</reference>
<organism evidence="6">
    <name type="scientific">Schistocephalus solidus</name>
    <name type="common">Tapeworm</name>
    <dbReference type="NCBI Taxonomy" id="70667"/>
    <lineage>
        <taxon>Eukaryota</taxon>
        <taxon>Metazoa</taxon>
        <taxon>Spiralia</taxon>
        <taxon>Lophotrochozoa</taxon>
        <taxon>Platyhelminthes</taxon>
        <taxon>Cestoda</taxon>
        <taxon>Eucestoda</taxon>
        <taxon>Diphyllobothriidea</taxon>
        <taxon>Diphyllobothriidae</taxon>
        <taxon>Schistocephalus</taxon>
    </lineage>
</organism>
<dbReference type="PROSITE" id="PS50102">
    <property type="entry name" value="RRM"/>
    <property type="match status" value="1"/>
</dbReference>
<evidence type="ECO:0000313" key="6">
    <source>
        <dbReference type="WBParaSite" id="SSLN_0001491601-mRNA-1"/>
    </source>
</evidence>
<dbReference type="GO" id="GO:0097157">
    <property type="term" value="F:pre-mRNA intronic binding"/>
    <property type="evidence" value="ECO:0007669"/>
    <property type="project" value="TreeGrafter"/>
</dbReference>
<dbReference type="InterPro" id="IPR000504">
    <property type="entry name" value="RRM_dom"/>
</dbReference>
<dbReference type="GO" id="GO:0030626">
    <property type="term" value="F:U12 snRNA binding"/>
    <property type="evidence" value="ECO:0007669"/>
    <property type="project" value="TreeGrafter"/>
</dbReference>
<feature type="transmembrane region" description="Helical" evidence="4">
    <location>
        <begin position="250"/>
        <end position="267"/>
    </location>
</feature>
<feature type="region of interest" description="Disordered" evidence="3">
    <location>
        <begin position="135"/>
        <end position="155"/>
    </location>
</feature>
<dbReference type="WBParaSite" id="SSLN_0001491601-mRNA-1">
    <property type="protein sequence ID" value="SSLN_0001491601-mRNA-1"/>
    <property type="gene ID" value="SSLN_0001491601"/>
</dbReference>
<evidence type="ECO:0000256" key="3">
    <source>
        <dbReference type="SAM" id="MobiDB-lite"/>
    </source>
</evidence>
<accession>A0A183TD26</accession>
<dbReference type="GO" id="GO:0005689">
    <property type="term" value="C:U12-type spliceosomal complex"/>
    <property type="evidence" value="ECO:0007669"/>
    <property type="project" value="TreeGrafter"/>
</dbReference>
<keyword evidence="4" id="KW-0812">Transmembrane</keyword>
<keyword evidence="4" id="KW-1133">Transmembrane helix</keyword>
<dbReference type="InterPro" id="IPR045164">
    <property type="entry name" value="RBM41/RNPC3"/>
</dbReference>
<dbReference type="InterPro" id="IPR035979">
    <property type="entry name" value="RBD_domain_sf"/>
</dbReference>
<sequence length="339" mass="37587">LQHRPRMKLPKGLIVRREKRLDIKGRELRPLARELQSAQSDPTEVATPTSPVAIFRDTNQPFRGPVRIAINVSGLTPAATAALENSVKSRTSNSPTTPAGFGVFSFQSSTEEQSHYLEPSKLPDQTQSTCDEALNGVDSRRAPPKPPASTQQETPLYSTHEYWDAEFLSIAQLEAGRVSVDELSENPVFAKSSSEPGIPSSRLYIKNLAKSVSEKDLWRLFGSFRSTGALEDGISSRFSIRLLTGGRMKGLLLALSIILVIFFSFHFCNLIKTLFKYYLSYSRNQDKSQAFVSFDSVELATAAMHAVHGYRLHDRPVFVQYARVAPAKPDPKSLLVSAE</sequence>
<dbReference type="SMART" id="SM00360">
    <property type="entry name" value="RRM"/>
    <property type="match status" value="1"/>
</dbReference>
<dbReference type="SUPFAM" id="SSF54928">
    <property type="entry name" value="RNA-binding domain, RBD"/>
    <property type="match status" value="1"/>
</dbReference>
<dbReference type="Gene3D" id="3.30.70.330">
    <property type="match status" value="1"/>
</dbReference>
<keyword evidence="4" id="KW-0472">Membrane</keyword>
<keyword evidence="1 2" id="KW-0694">RNA-binding</keyword>
<dbReference type="PANTHER" id="PTHR16105:SF0">
    <property type="entry name" value="RNA-BINDING REGION-CONTAINING PROTEIN 3"/>
    <property type="match status" value="1"/>
</dbReference>
<evidence type="ECO:0000256" key="4">
    <source>
        <dbReference type="SAM" id="Phobius"/>
    </source>
</evidence>
<protein>
    <submittedName>
        <fullName evidence="6">RRM domain-containing protein</fullName>
    </submittedName>
</protein>
<dbReference type="PANTHER" id="PTHR16105">
    <property type="entry name" value="RNA-BINDING REGION-CONTAINING PROTEIN 3"/>
    <property type="match status" value="1"/>
</dbReference>
<evidence type="ECO:0000256" key="1">
    <source>
        <dbReference type="ARBA" id="ARBA00022884"/>
    </source>
</evidence>
<name>A0A183TD26_SCHSO</name>
<proteinExistence type="predicted"/>
<dbReference type="GO" id="GO:0000398">
    <property type="term" value="P:mRNA splicing, via spliceosome"/>
    <property type="evidence" value="ECO:0007669"/>
    <property type="project" value="TreeGrafter"/>
</dbReference>
<dbReference type="AlphaFoldDB" id="A0A183TD26"/>
<evidence type="ECO:0000259" key="5">
    <source>
        <dbReference type="PROSITE" id="PS50102"/>
    </source>
</evidence>
<evidence type="ECO:0000256" key="2">
    <source>
        <dbReference type="PROSITE-ProRule" id="PRU00176"/>
    </source>
</evidence>
<dbReference type="InterPro" id="IPR012677">
    <property type="entry name" value="Nucleotide-bd_a/b_plait_sf"/>
</dbReference>